<sequence>SSHSSILDFLIDTPCTLLDMPFLPFVPHSKHNCPLVNLSDFRDGNSSHYSLDHANFLSSILLTSLCPIVLASSMSIPIQIKVVNLITWYLFLDYSTVKAGNTYLQESNTQPDPRRYITISSEAKSLPVSDLFDYIYEE</sequence>
<reference evidence="1 2" key="1">
    <citation type="submission" date="2021-06" db="EMBL/GenBank/DDBJ databases">
        <authorList>
            <person name="Kallberg Y."/>
            <person name="Tangrot J."/>
            <person name="Rosling A."/>
        </authorList>
    </citation>
    <scope>NUCLEOTIDE SEQUENCE [LARGE SCALE GENOMIC DNA]</scope>
    <source>
        <strain evidence="1 2">120-4 pot B 10/14</strain>
    </source>
</reference>
<feature type="non-terminal residue" evidence="1">
    <location>
        <position position="1"/>
    </location>
</feature>
<organism evidence="1 2">
    <name type="scientific">Gigaspora margarita</name>
    <dbReference type="NCBI Taxonomy" id="4874"/>
    <lineage>
        <taxon>Eukaryota</taxon>
        <taxon>Fungi</taxon>
        <taxon>Fungi incertae sedis</taxon>
        <taxon>Mucoromycota</taxon>
        <taxon>Glomeromycotina</taxon>
        <taxon>Glomeromycetes</taxon>
        <taxon>Diversisporales</taxon>
        <taxon>Gigasporaceae</taxon>
        <taxon>Gigaspora</taxon>
    </lineage>
</organism>
<comment type="caution">
    <text evidence="1">The sequence shown here is derived from an EMBL/GenBank/DDBJ whole genome shotgun (WGS) entry which is preliminary data.</text>
</comment>
<keyword evidence="2" id="KW-1185">Reference proteome</keyword>
<evidence type="ECO:0000313" key="1">
    <source>
        <dbReference type="EMBL" id="CAG8835144.1"/>
    </source>
</evidence>
<evidence type="ECO:0000313" key="2">
    <source>
        <dbReference type="Proteomes" id="UP000789901"/>
    </source>
</evidence>
<accession>A0ABN7WN67</accession>
<gene>
    <name evidence="1" type="ORF">GMARGA_LOCUS32419</name>
</gene>
<proteinExistence type="predicted"/>
<dbReference type="Proteomes" id="UP000789901">
    <property type="component" value="Unassembled WGS sequence"/>
</dbReference>
<name>A0ABN7WN67_GIGMA</name>
<protein>
    <submittedName>
        <fullName evidence="1">10411_t:CDS:1</fullName>
    </submittedName>
</protein>
<dbReference type="EMBL" id="CAJVQB010050899">
    <property type="protein sequence ID" value="CAG8835144.1"/>
    <property type="molecule type" value="Genomic_DNA"/>
</dbReference>